<proteinExistence type="predicted"/>
<organism evidence="2 3">
    <name type="scientific">Bemisia tabaci</name>
    <name type="common">Sweetpotato whitefly</name>
    <name type="synonym">Aleurodes tabaci</name>
    <dbReference type="NCBI Taxonomy" id="7038"/>
    <lineage>
        <taxon>Eukaryota</taxon>
        <taxon>Metazoa</taxon>
        <taxon>Ecdysozoa</taxon>
        <taxon>Arthropoda</taxon>
        <taxon>Hexapoda</taxon>
        <taxon>Insecta</taxon>
        <taxon>Pterygota</taxon>
        <taxon>Neoptera</taxon>
        <taxon>Paraneoptera</taxon>
        <taxon>Hemiptera</taxon>
        <taxon>Sternorrhyncha</taxon>
        <taxon>Aleyrodoidea</taxon>
        <taxon>Aleyrodidae</taxon>
        <taxon>Aleyrodinae</taxon>
        <taxon>Bemisia</taxon>
    </lineage>
</organism>
<reference evidence="2" key="1">
    <citation type="submission" date="2021-12" db="EMBL/GenBank/DDBJ databases">
        <authorList>
            <person name="King R."/>
        </authorList>
    </citation>
    <scope>NUCLEOTIDE SEQUENCE</scope>
</reference>
<accession>A0A9P0G537</accession>
<dbReference type="KEGG" id="btab:109034720"/>
<dbReference type="AlphaFoldDB" id="A0A9P0G537"/>
<protein>
    <submittedName>
        <fullName evidence="2">Uncharacterized protein</fullName>
    </submittedName>
</protein>
<gene>
    <name evidence="2" type="ORF">BEMITA_LOCUS13867</name>
</gene>
<evidence type="ECO:0000313" key="2">
    <source>
        <dbReference type="EMBL" id="CAH0777992.1"/>
    </source>
</evidence>
<feature type="region of interest" description="Disordered" evidence="1">
    <location>
        <begin position="184"/>
        <end position="214"/>
    </location>
</feature>
<evidence type="ECO:0000313" key="3">
    <source>
        <dbReference type="Proteomes" id="UP001152759"/>
    </source>
</evidence>
<evidence type="ECO:0000256" key="1">
    <source>
        <dbReference type="SAM" id="MobiDB-lite"/>
    </source>
</evidence>
<name>A0A9P0G537_BEMTA</name>
<keyword evidence="3" id="KW-1185">Reference proteome</keyword>
<feature type="compositionally biased region" description="Acidic residues" evidence="1">
    <location>
        <begin position="184"/>
        <end position="197"/>
    </location>
</feature>
<dbReference type="Proteomes" id="UP001152759">
    <property type="component" value="Chromosome 9"/>
</dbReference>
<sequence length="470" mass="54239">MNVLHLLSIRKRRYFGYDNIVENSNMSDSHKGLIKLKNDFDGNDTRKKIDKKTSETMTLTDSLLKSLKLDLTVMKYTTSEMEEELRVIFDTFCEDWPIEKWPIKHKQLRIDWIPFEDICWDVRESSGKIKTEMSFYDFIYEFDDCFGYNTPTIYIEKNGTLTALCFDYLDYWYFGGFAHRPENDNTDDSDEDDDLDNTENASKRSNSNDKDKKILNAQVENINDETKGKLLTHSDIVEQDGGVLSGELVHNLKSANIERNIRPAADSTRMLHVGERVCRKSSSKENINDETKGKLGSLSDVIEQNGGVLSWELVHKLKSANIKRNIRPAADRIRRLQDGERVHHKSSSEENMNEEIKKKILKVSDIVEQNGGALSWGFVHEMKSAEIEIHIRPAAAGIRMLQLGDRVHYISSSEETILIFNDTDQSTYYVFLNSKIEIDKKSKVHIKIVFMNDDGSFKINENKTVTFETQ</sequence>
<dbReference type="EMBL" id="OU963870">
    <property type="protein sequence ID" value="CAH0777992.1"/>
    <property type="molecule type" value="Genomic_DNA"/>
</dbReference>